<comment type="caution">
    <text evidence="2">The sequence shown here is derived from an EMBL/GenBank/DDBJ whole genome shotgun (WGS) entry which is preliminary data.</text>
</comment>
<feature type="region of interest" description="Disordered" evidence="1">
    <location>
        <begin position="1"/>
        <end position="32"/>
    </location>
</feature>
<evidence type="ECO:0000313" key="3">
    <source>
        <dbReference type="Proteomes" id="UP000092634"/>
    </source>
</evidence>
<protein>
    <submittedName>
        <fullName evidence="2">Uncharacterized protein</fullName>
    </submittedName>
</protein>
<name>A0A1E8PPA3_9BURK</name>
<dbReference type="EMBL" id="MAQB02000001">
    <property type="protein sequence ID" value="OFJ48103.1"/>
    <property type="molecule type" value="Genomic_DNA"/>
</dbReference>
<reference evidence="2 3" key="1">
    <citation type="submission" date="2016-10" db="EMBL/GenBank/DDBJ databases">
        <title>Updated version of Genome Assembly of Janthinobacterium lividum ERGS5:01.</title>
        <authorList>
            <person name="Kumar R."/>
            <person name="Acharya V."/>
            <person name="Singh D."/>
        </authorList>
    </citation>
    <scope>NUCLEOTIDE SEQUENCE [LARGE SCALE GENOMIC DNA]</scope>
    <source>
        <strain evidence="2 3">ERGS5:01</strain>
    </source>
</reference>
<feature type="region of interest" description="Disordered" evidence="1">
    <location>
        <begin position="49"/>
        <end position="69"/>
    </location>
</feature>
<feature type="compositionally biased region" description="Basic and acidic residues" evidence="1">
    <location>
        <begin position="49"/>
        <end position="60"/>
    </location>
</feature>
<organism evidence="2 3">
    <name type="scientific">Janthinobacterium lividum</name>
    <dbReference type="NCBI Taxonomy" id="29581"/>
    <lineage>
        <taxon>Bacteria</taxon>
        <taxon>Pseudomonadati</taxon>
        <taxon>Pseudomonadota</taxon>
        <taxon>Betaproteobacteria</taxon>
        <taxon>Burkholderiales</taxon>
        <taxon>Oxalobacteraceae</taxon>
        <taxon>Janthinobacterium</taxon>
    </lineage>
</organism>
<accession>A0A1E8PPA3</accession>
<sequence>MGLTTPAIGAMSFSGHKGFHMPDGKQGGKGTWIESGNDYKKYLRENNKMPAHEAETESKIQKKNIQVADDKKRRDAVIKVVTQQAP</sequence>
<evidence type="ECO:0000313" key="2">
    <source>
        <dbReference type="EMBL" id="OFJ48103.1"/>
    </source>
</evidence>
<dbReference type="Proteomes" id="UP000092634">
    <property type="component" value="Unassembled WGS sequence"/>
</dbReference>
<evidence type="ECO:0000256" key="1">
    <source>
        <dbReference type="SAM" id="MobiDB-lite"/>
    </source>
</evidence>
<gene>
    <name evidence="2" type="ORF">BA896_003040</name>
</gene>
<dbReference type="AlphaFoldDB" id="A0A1E8PPA3"/>
<proteinExistence type="predicted"/>